<evidence type="ECO:0000256" key="2">
    <source>
        <dbReference type="ARBA" id="ARBA00023027"/>
    </source>
</evidence>
<dbReference type="InterPro" id="IPR006115">
    <property type="entry name" value="6PGDH_NADP-bd"/>
</dbReference>
<dbReference type="EMBL" id="JAQQAL010000034">
    <property type="protein sequence ID" value="MDC7227784.1"/>
    <property type="molecule type" value="Genomic_DNA"/>
</dbReference>
<feature type="domain" description="6-phosphogluconate dehydrogenase NADP-binding" evidence="4">
    <location>
        <begin position="4"/>
        <end position="163"/>
    </location>
</feature>
<dbReference type="Pfam" id="PF03446">
    <property type="entry name" value="NAD_binding_2"/>
    <property type="match status" value="1"/>
</dbReference>
<protein>
    <submittedName>
        <fullName evidence="6">NAD(P)-dependent oxidoreductase</fullName>
    </submittedName>
</protein>
<dbReference type="GO" id="GO:0051287">
    <property type="term" value="F:NAD binding"/>
    <property type="evidence" value="ECO:0007669"/>
    <property type="project" value="InterPro"/>
</dbReference>
<dbReference type="SUPFAM" id="SSF51735">
    <property type="entry name" value="NAD(P)-binding Rossmann-fold domains"/>
    <property type="match status" value="1"/>
</dbReference>
<evidence type="ECO:0000313" key="6">
    <source>
        <dbReference type="EMBL" id="MDC7227784.1"/>
    </source>
</evidence>
<dbReference type="AlphaFoldDB" id="A0AAJ1IGI4"/>
<dbReference type="GO" id="GO:0016491">
    <property type="term" value="F:oxidoreductase activity"/>
    <property type="evidence" value="ECO:0007669"/>
    <property type="project" value="UniProtKB-KW"/>
</dbReference>
<keyword evidence="2" id="KW-0520">NAD</keyword>
<accession>A0AAJ1IGI4</accession>
<evidence type="ECO:0000259" key="5">
    <source>
        <dbReference type="Pfam" id="PF14833"/>
    </source>
</evidence>
<dbReference type="InterPro" id="IPR013328">
    <property type="entry name" value="6PGD_dom2"/>
</dbReference>
<evidence type="ECO:0000259" key="4">
    <source>
        <dbReference type="Pfam" id="PF03446"/>
    </source>
</evidence>
<keyword evidence="1" id="KW-0560">Oxidoreductase</keyword>
<dbReference type="InterPro" id="IPR029154">
    <property type="entry name" value="HIBADH-like_NADP-bd"/>
</dbReference>
<comment type="caution">
    <text evidence="6">The sequence shown here is derived from an EMBL/GenBank/DDBJ whole genome shotgun (WGS) entry which is preliminary data.</text>
</comment>
<feature type="active site" evidence="3">
    <location>
        <position position="172"/>
    </location>
</feature>
<organism evidence="6 7">
    <name type="scientific">Candidatus Thalassospirochaeta sargassi</name>
    <dbReference type="NCBI Taxonomy" id="3119039"/>
    <lineage>
        <taxon>Bacteria</taxon>
        <taxon>Pseudomonadati</taxon>
        <taxon>Spirochaetota</taxon>
        <taxon>Spirochaetia</taxon>
        <taxon>Spirochaetales</taxon>
        <taxon>Spirochaetaceae</taxon>
        <taxon>Candidatus Thalassospirochaeta</taxon>
    </lineage>
</organism>
<dbReference type="Gene3D" id="1.10.1040.10">
    <property type="entry name" value="N-(1-d-carboxylethyl)-l-norvaline Dehydrogenase, domain 2"/>
    <property type="match status" value="1"/>
</dbReference>
<dbReference type="Proteomes" id="UP001221217">
    <property type="component" value="Unassembled WGS sequence"/>
</dbReference>
<sequence>MNKKIAVMGAGIIATGIGKTLIDNGYEVNCFNRTKENASELIQAGAAYFTSPAAAAAGADFVISAVWNKDAFDSIMLGDDGLYKNASKGQIFIDMSTQLPDTALDAAAEFAKKGAFFIDAPIHGSKAEANSGGLWIMAGGEREIYDRASVVLSVLGETVHYMGSSGKGYASKLCGNHLVSTVVAAVCESIVLASKAGIDPEEIVKVWMESDFRSPVVGGVGGSVIDRDFDVSFHLRTMVKDTELIRNFSESLDVPVFLSNIVHEVNKVGQNMGFGEENASAVVKVFEHMAGTEVKKNREGSENS</sequence>
<dbReference type="InterPro" id="IPR008927">
    <property type="entry name" value="6-PGluconate_DH-like_C_sf"/>
</dbReference>
<name>A0AAJ1IGI4_9SPIO</name>
<dbReference type="Gene3D" id="3.40.50.720">
    <property type="entry name" value="NAD(P)-binding Rossmann-like Domain"/>
    <property type="match status" value="1"/>
</dbReference>
<feature type="domain" description="3-hydroxyisobutyrate dehydrogenase-like NAD-binding" evidence="5">
    <location>
        <begin position="166"/>
        <end position="285"/>
    </location>
</feature>
<dbReference type="InterPro" id="IPR036291">
    <property type="entry name" value="NAD(P)-bd_dom_sf"/>
</dbReference>
<proteinExistence type="predicted"/>
<dbReference type="PANTHER" id="PTHR43060">
    <property type="entry name" value="3-HYDROXYISOBUTYRATE DEHYDROGENASE-LIKE 1, MITOCHONDRIAL-RELATED"/>
    <property type="match status" value="1"/>
</dbReference>
<evidence type="ECO:0000256" key="3">
    <source>
        <dbReference type="PIRSR" id="PIRSR000103-1"/>
    </source>
</evidence>
<reference evidence="6 7" key="1">
    <citation type="submission" date="2022-12" db="EMBL/GenBank/DDBJ databases">
        <title>Metagenome assembled genome from gulf of manar.</title>
        <authorList>
            <person name="Kohli P."/>
            <person name="Pk S."/>
            <person name="Venkata Ramana C."/>
            <person name="Sasikala C."/>
        </authorList>
    </citation>
    <scope>NUCLEOTIDE SEQUENCE [LARGE SCALE GENOMIC DNA]</scope>
    <source>
        <strain evidence="6">JB008</strain>
    </source>
</reference>
<dbReference type="SUPFAM" id="SSF48179">
    <property type="entry name" value="6-phosphogluconate dehydrogenase C-terminal domain-like"/>
    <property type="match status" value="1"/>
</dbReference>
<evidence type="ECO:0000313" key="7">
    <source>
        <dbReference type="Proteomes" id="UP001221217"/>
    </source>
</evidence>
<evidence type="ECO:0000256" key="1">
    <source>
        <dbReference type="ARBA" id="ARBA00023002"/>
    </source>
</evidence>
<dbReference type="InterPro" id="IPR015815">
    <property type="entry name" value="HIBADH-related"/>
</dbReference>
<dbReference type="GO" id="GO:0050661">
    <property type="term" value="F:NADP binding"/>
    <property type="evidence" value="ECO:0007669"/>
    <property type="project" value="InterPro"/>
</dbReference>
<dbReference type="PANTHER" id="PTHR43060:SF15">
    <property type="entry name" value="3-HYDROXYISOBUTYRATE DEHYDROGENASE-LIKE 1, MITOCHONDRIAL-RELATED"/>
    <property type="match status" value="1"/>
</dbReference>
<gene>
    <name evidence="6" type="ORF">PQJ61_13550</name>
</gene>
<dbReference type="Pfam" id="PF14833">
    <property type="entry name" value="NAD_binding_11"/>
    <property type="match status" value="1"/>
</dbReference>
<feature type="non-terminal residue" evidence="6">
    <location>
        <position position="304"/>
    </location>
</feature>
<dbReference type="PIRSF" id="PIRSF000103">
    <property type="entry name" value="HIBADH"/>
    <property type="match status" value="1"/>
</dbReference>